<dbReference type="GO" id="GO:0008171">
    <property type="term" value="F:O-methyltransferase activity"/>
    <property type="evidence" value="ECO:0007669"/>
    <property type="project" value="InterPro"/>
</dbReference>
<dbReference type="Gene3D" id="3.40.50.150">
    <property type="entry name" value="Vaccinia Virus protein VP39"/>
    <property type="match status" value="2"/>
</dbReference>
<dbReference type="InterPro" id="IPR016461">
    <property type="entry name" value="COMT-like"/>
</dbReference>
<organism evidence="6 7">
    <name type="scientific">Panaeolus cyanescens</name>
    <dbReference type="NCBI Taxonomy" id="181874"/>
    <lineage>
        <taxon>Eukaryota</taxon>
        <taxon>Fungi</taxon>
        <taxon>Dikarya</taxon>
        <taxon>Basidiomycota</taxon>
        <taxon>Agaricomycotina</taxon>
        <taxon>Agaricomycetes</taxon>
        <taxon>Agaricomycetidae</taxon>
        <taxon>Agaricales</taxon>
        <taxon>Agaricineae</taxon>
        <taxon>Galeropsidaceae</taxon>
        <taxon>Panaeolus</taxon>
    </lineage>
</organism>
<keyword evidence="3" id="KW-0949">S-adenosyl-L-methionine</keyword>
<keyword evidence="1" id="KW-0489">Methyltransferase</keyword>
<feature type="domain" description="O-methyltransferase C-terminal" evidence="4">
    <location>
        <begin position="253"/>
        <end position="378"/>
    </location>
</feature>
<sequence>MPPAHGQLAALAELITQATKVVEAAYARTEKPYVPSLEDTEAHPLDDTIYDEELRKAVQTIEGACAQLSATVGKPSHTVVNRGMAVFEISCLNVILTFKIPDILQTKPEGMHISEIGEKSGLEARKIGRVLRLLSTRHIFTEVSENVFANNRLSIQYLSSNPLSSLNLHFTDEVAKSSAVLSDVLADKEWGHSYSPCHTPFNKYSGYAEPLFVYFEGATPRGAELGARFGLGMMGWGKATEAEAVIDLFPWKDLPQGTSVVDVGGGIGNVTMQLAKKYPTLQLKLQDLPERIVQAKNEVWPEKCPEAIAEQRIEFKALDFFAETPIPNCDIYYLKNIMQAESIKILQGVRKAMGPNSRVLVQEYILQGTNRVSPEEAKSEQAPEPLLPNYGSGRIRQYYLDIDMMTMLNSEERHLSAFIKLGEAAGLRFEKPAKMTNVSHGNISALVELITQASKIVEAAYSKTEEKPWIPSLDDTEPHPLDRSIYTKELKTAIQVIEGACAQLCATVAKPSHTLTNRNFSYVESVCINIVLTYKIPDVLQEKPGGMDITEIGQKTGLEPTKLGRILRFLAIRHIFREVTENVFANNRISIRLKSDSPFYSLGLHATDESQKSANLLAEILGDKDTGHSFSPHKTAFNKYSGFPGTLFEYFEGGTPEGAERGARFGIGLMGWAEASDSDAVVEQFPLWKELPHGSSLCDIGGGVGVELMGLAKKYPTLKLILQELPDRINQAKNDIWPKQCPEAIAEGRIQFEPIDFFVQSPVSKCDVYLLKHVLHDWPDAECIKILTGVRKVMAPTSRLLVQENILQSANRVPQAEAKYEQAPEPLLPNYGTGRIRQYGLDIDMLVMFNSEERRLSRFIELGNAAGLRFEKLWDLGETGVVEFRLA</sequence>
<dbReference type="Pfam" id="PF00891">
    <property type="entry name" value="Methyltransf_2"/>
    <property type="match status" value="2"/>
</dbReference>
<dbReference type="Gene3D" id="1.10.10.10">
    <property type="entry name" value="Winged helix-like DNA-binding domain superfamily/Winged helix DNA-binding domain"/>
    <property type="match status" value="2"/>
</dbReference>
<dbReference type="PROSITE" id="PS51683">
    <property type="entry name" value="SAM_OMT_II"/>
    <property type="match status" value="2"/>
</dbReference>
<dbReference type="EMBL" id="NHTK01000399">
    <property type="protein sequence ID" value="PPR07611.1"/>
    <property type="molecule type" value="Genomic_DNA"/>
</dbReference>
<dbReference type="InterPro" id="IPR029063">
    <property type="entry name" value="SAM-dependent_MTases_sf"/>
</dbReference>
<keyword evidence="7" id="KW-1185">Reference proteome</keyword>
<dbReference type="InParanoid" id="A0A409YX90"/>
<dbReference type="GO" id="GO:0032259">
    <property type="term" value="P:methylation"/>
    <property type="evidence" value="ECO:0007669"/>
    <property type="project" value="UniProtKB-KW"/>
</dbReference>
<comment type="caution">
    <text evidence="6">The sequence shown here is derived from an EMBL/GenBank/DDBJ whole genome shotgun (WGS) entry which is preliminary data.</text>
</comment>
<evidence type="ECO:0000256" key="3">
    <source>
        <dbReference type="ARBA" id="ARBA00022691"/>
    </source>
</evidence>
<evidence type="ECO:0000259" key="5">
    <source>
        <dbReference type="Pfam" id="PF08100"/>
    </source>
</evidence>
<proteinExistence type="predicted"/>
<accession>A0A409YX90</accession>
<dbReference type="PANTHER" id="PTHR43712">
    <property type="entry name" value="PUTATIVE (AFU_ORTHOLOGUE AFUA_4G14580)-RELATED"/>
    <property type="match status" value="1"/>
</dbReference>
<evidence type="ECO:0000256" key="2">
    <source>
        <dbReference type="ARBA" id="ARBA00022679"/>
    </source>
</evidence>
<dbReference type="Proteomes" id="UP000284842">
    <property type="component" value="Unassembled WGS sequence"/>
</dbReference>
<evidence type="ECO:0000259" key="4">
    <source>
        <dbReference type="Pfam" id="PF00891"/>
    </source>
</evidence>
<reference evidence="6 7" key="1">
    <citation type="journal article" date="2018" name="Evol. Lett.">
        <title>Horizontal gene cluster transfer increased hallucinogenic mushroom diversity.</title>
        <authorList>
            <person name="Reynolds H.T."/>
            <person name="Vijayakumar V."/>
            <person name="Gluck-Thaler E."/>
            <person name="Korotkin H.B."/>
            <person name="Matheny P.B."/>
            <person name="Slot J.C."/>
        </authorList>
    </citation>
    <scope>NUCLEOTIDE SEQUENCE [LARGE SCALE GENOMIC DNA]</scope>
    <source>
        <strain evidence="6 7">2629</strain>
    </source>
</reference>
<dbReference type="SUPFAM" id="SSF53335">
    <property type="entry name" value="S-adenosyl-L-methionine-dependent methyltransferases"/>
    <property type="match status" value="2"/>
</dbReference>
<dbReference type="AlphaFoldDB" id="A0A409YX90"/>
<dbReference type="SUPFAM" id="SSF46785">
    <property type="entry name" value="Winged helix' DNA-binding domain"/>
    <property type="match status" value="2"/>
</dbReference>
<dbReference type="OrthoDB" id="2410195at2759"/>
<evidence type="ECO:0000256" key="1">
    <source>
        <dbReference type="ARBA" id="ARBA00022603"/>
    </source>
</evidence>
<protein>
    <recommendedName>
        <fullName evidence="8">O-methyltransferase domain-containing protein</fullName>
    </recommendedName>
</protein>
<keyword evidence="2" id="KW-0808">Transferase</keyword>
<feature type="domain" description="O-methyltransferase dimerisation" evidence="5">
    <location>
        <begin position="521"/>
        <end position="590"/>
    </location>
</feature>
<feature type="domain" description="O-methyltransferase C-terminal" evidence="4">
    <location>
        <begin position="693"/>
        <end position="867"/>
    </location>
</feature>
<dbReference type="InterPro" id="IPR001077">
    <property type="entry name" value="COMT_C"/>
</dbReference>
<feature type="domain" description="O-methyltransferase dimerisation" evidence="5">
    <location>
        <begin position="90"/>
        <end position="159"/>
    </location>
</feature>
<evidence type="ECO:0000313" key="6">
    <source>
        <dbReference type="EMBL" id="PPR07611.1"/>
    </source>
</evidence>
<gene>
    <name evidence="6" type="ORF">CVT24_004164</name>
</gene>
<dbReference type="Pfam" id="PF08100">
    <property type="entry name" value="Dimerisation"/>
    <property type="match status" value="2"/>
</dbReference>
<evidence type="ECO:0000313" key="7">
    <source>
        <dbReference type="Proteomes" id="UP000284842"/>
    </source>
</evidence>
<dbReference type="InterPro" id="IPR036390">
    <property type="entry name" value="WH_DNA-bd_sf"/>
</dbReference>
<dbReference type="STRING" id="181874.A0A409YX90"/>
<dbReference type="InterPro" id="IPR036388">
    <property type="entry name" value="WH-like_DNA-bd_sf"/>
</dbReference>
<dbReference type="PANTHER" id="PTHR43712:SF2">
    <property type="entry name" value="O-METHYLTRANSFERASE CICE"/>
    <property type="match status" value="1"/>
</dbReference>
<evidence type="ECO:0008006" key="8">
    <source>
        <dbReference type="Google" id="ProtNLM"/>
    </source>
</evidence>
<name>A0A409YX90_9AGAR</name>
<dbReference type="InterPro" id="IPR012967">
    <property type="entry name" value="COMT_dimerisation"/>
</dbReference>